<reference evidence="14" key="2">
    <citation type="submission" date="2015-06" db="UniProtKB">
        <authorList>
            <consortium name="EnsemblMetazoa"/>
        </authorList>
    </citation>
    <scope>IDENTIFICATION</scope>
</reference>
<keyword evidence="11 12" id="KW-0407">Ion channel</keyword>
<keyword evidence="4" id="KW-1003">Cell membrane</keyword>
<dbReference type="PROSITE" id="PS51013">
    <property type="entry name" value="PANNEXIN"/>
    <property type="match status" value="1"/>
</dbReference>
<comment type="similarity">
    <text evidence="12">Belongs to the pannexin family.</text>
</comment>
<sequence length="447" mass="51994">MALNRIPGKVKEILGSFESHSIINKSILGLVNKKWNDYITIDSFLFTFHSKITVLMLTFFMCFLMMKQYFGEPIECLDIPSAAQSISSKQMTNYCWMEGAFTIVTRYSTSDLKRLYEVPGHDVAYPGIKAYKPHQGDLKMPHKYYQWVYYILAIQCLLFYAPKVMWKYRERGRLTELIKHLKMRNSPPPAGFKVESQPQCSSSPGPSSQSDQLDQSSTNYDDIINDAVDTILIADQYYNGIIGAEVLCLVHLVCEIWFIHLFLGGKFFMLGFEWLNYTHNSDDIAFDPLIRIFPRLTKCSFHKFGASGSLETYDTLCFMPMNIVNEKIFVILWFWFLILTVITIYHLFCRLCSHFSVMYRLRALKKVAPCADKDNATTDEVAFFKYMVKVSPGRAFVLHMIAKNLKPICFRRQMELVRKKHFEKDKESKKFRLSCKREIGFISETSD</sequence>
<dbReference type="PANTHER" id="PTHR11893">
    <property type="entry name" value="INNEXIN"/>
    <property type="match status" value="1"/>
</dbReference>
<dbReference type="PANTHER" id="PTHR11893:SF36">
    <property type="entry name" value="INNEXIN-5"/>
    <property type="match status" value="1"/>
</dbReference>
<evidence type="ECO:0000256" key="3">
    <source>
        <dbReference type="ARBA" id="ARBA00022448"/>
    </source>
</evidence>
<evidence type="ECO:0000256" key="10">
    <source>
        <dbReference type="ARBA" id="ARBA00023136"/>
    </source>
</evidence>
<keyword evidence="3 12" id="KW-0813">Transport</keyword>
<evidence type="ECO:0000313" key="14">
    <source>
        <dbReference type="EnsemblMetazoa" id="tetur04g05990.1"/>
    </source>
</evidence>
<gene>
    <name evidence="12" type="primary">inx</name>
    <name evidence="14" type="synonym">107359536</name>
</gene>
<dbReference type="AlphaFoldDB" id="T1K2R1"/>
<dbReference type="GO" id="GO:0005886">
    <property type="term" value="C:plasma membrane"/>
    <property type="evidence" value="ECO:0007669"/>
    <property type="project" value="UniProtKB-SubCell"/>
</dbReference>
<dbReference type="InterPro" id="IPR000990">
    <property type="entry name" value="Innexin"/>
</dbReference>
<accession>T1K2R1</accession>
<dbReference type="GO" id="GO:0005243">
    <property type="term" value="F:gap junction channel activity"/>
    <property type="evidence" value="ECO:0007669"/>
    <property type="project" value="TreeGrafter"/>
</dbReference>
<dbReference type="OMA" id="FMPMNIV"/>
<dbReference type="HOGENOM" id="CLU_035763_1_1_1"/>
<keyword evidence="5 12" id="KW-0812">Transmembrane</keyword>
<keyword evidence="10 12" id="KW-0472">Membrane</keyword>
<evidence type="ECO:0000256" key="1">
    <source>
        <dbReference type="ARBA" id="ARBA00004610"/>
    </source>
</evidence>
<dbReference type="GO" id="GO:0005921">
    <property type="term" value="C:gap junction"/>
    <property type="evidence" value="ECO:0007669"/>
    <property type="project" value="UniProtKB-SubCell"/>
</dbReference>
<keyword evidence="15" id="KW-1185">Reference proteome</keyword>
<evidence type="ECO:0000256" key="13">
    <source>
        <dbReference type="SAM" id="MobiDB-lite"/>
    </source>
</evidence>
<evidence type="ECO:0000256" key="8">
    <source>
        <dbReference type="ARBA" id="ARBA00022989"/>
    </source>
</evidence>
<evidence type="ECO:0000256" key="12">
    <source>
        <dbReference type="RuleBase" id="RU010713"/>
    </source>
</evidence>
<keyword evidence="6" id="KW-0303">Gap junction</keyword>
<keyword evidence="8 12" id="KW-1133">Transmembrane helix</keyword>
<dbReference type="Proteomes" id="UP000015104">
    <property type="component" value="Unassembled WGS sequence"/>
</dbReference>
<keyword evidence="9 12" id="KW-0406">Ion transport</keyword>
<protein>
    <recommendedName>
        <fullName evidence="12">Innexin</fullName>
    </recommendedName>
</protein>
<dbReference type="STRING" id="32264.T1K2R1"/>
<feature type="transmembrane region" description="Helical" evidence="12">
    <location>
        <begin position="147"/>
        <end position="166"/>
    </location>
</feature>
<dbReference type="EnsemblMetazoa" id="tetur04g05990.1">
    <property type="protein sequence ID" value="tetur04g05990.1"/>
    <property type="gene ID" value="tetur04g05990"/>
</dbReference>
<evidence type="ECO:0000256" key="5">
    <source>
        <dbReference type="ARBA" id="ARBA00022692"/>
    </source>
</evidence>
<dbReference type="OrthoDB" id="5867527at2759"/>
<comment type="function">
    <text evidence="12">Structural component of the gap junctions.</text>
</comment>
<feature type="region of interest" description="Disordered" evidence="13">
    <location>
        <begin position="189"/>
        <end position="215"/>
    </location>
</feature>
<evidence type="ECO:0000256" key="7">
    <source>
        <dbReference type="ARBA" id="ARBA00022949"/>
    </source>
</evidence>
<dbReference type="Pfam" id="PF00876">
    <property type="entry name" value="Innexin"/>
    <property type="match status" value="1"/>
</dbReference>
<feature type="transmembrane region" description="Helical" evidence="12">
    <location>
        <begin position="328"/>
        <end position="348"/>
    </location>
</feature>
<evidence type="ECO:0000256" key="11">
    <source>
        <dbReference type="ARBA" id="ARBA00023303"/>
    </source>
</evidence>
<organism evidence="14 15">
    <name type="scientific">Tetranychus urticae</name>
    <name type="common">Two-spotted spider mite</name>
    <dbReference type="NCBI Taxonomy" id="32264"/>
    <lineage>
        <taxon>Eukaryota</taxon>
        <taxon>Metazoa</taxon>
        <taxon>Ecdysozoa</taxon>
        <taxon>Arthropoda</taxon>
        <taxon>Chelicerata</taxon>
        <taxon>Arachnida</taxon>
        <taxon>Acari</taxon>
        <taxon>Acariformes</taxon>
        <taxon>Trombidiformes</taxon>
        <taxon>Prostigmata</taxon>
        <taxon>Eleutherengona</taxon>
        <taxon>Raphignathae</taxon>
        <taxon>Tetranychoidea</taxon>
        <taxon>Tetranychidae</taxon>
        <taxon>Tetranychus</taxon>
    </lineage>
</organism>
<dbReference type="KEGG" id="tut:107359536"/>
<feature type="compositionally biased region" description="Low complexity" evidence="13">
    <location>
        <begin position="196"/>
        <end position="215"/>
    </location>
</feature>
<dbReference type="GO" id="GO:0034220">
    <property type="term" value="P:monoatomic ion transmembrane transport"/>
    <property type="evidence" value="ECO:0007669"/>
    <property type="project" value="UniProtKB-KW"/>
</dbReference>
<name>T1K2R1_TETUR</name>
<dbReference type="PRINTS" id="PR01262">
    <property type="entry name" value="INNEXIN"/>
</dbReference>
<keyword evidence="7" id="KW-0965">Cell junction</keyword>
<evidence type="ECO:0000313" key="15">
    <source>
        <dbReference type="Proteomes" id="UP000015104"/>
    </source>
</evidence>
<evidence type="ECO:0000256" key="4">
    <source>
        <dbReference type="ARBA" id="ARBA00022475"/>
    </source>
</evidence>
<feature type="transmembrane region" description="Helical" evidence="12">
    <location>
        <begin position="52"/>
        <end position="70"/>
    </location>
</feature>
<reference evidence="15" key="1">
    <citation type="submission" date="2011-08" db="EMBL/GenBank/DDBJ databases">
        <authorList>
            <person name="Rombauts S."/>
        </authorList>
    </citation>
    <scope>NUCLEOTIDE SEQUENCE</scope>
    <source>
        <strain evidence="15">London</strain>
    </source>
</reference>
<proteinExistence type="inferred from homology"/>
<evidence type="ECO:0000256" key="6">
    <source>
        <dbReference type="ARBA" id="ARBA00022868"/>
    </source>
</evidence>
<comment type="subcellular location">
    <subcellularLocation>
        <location evidence="1">Cell junction</location>
        <location evidence="1">Gap junction</location>
    </subcellularLocation>
    <subcellularLocation>
        <location evidence="2 12">Cell membrane</location>
        <topology evidence="2 12">Multi-pass membrane protein</topology>
    </subcellularLocation>
</comment>
<evidence type="ECO:0000256" key="9">
    <source>
        <dbReference type="ARBA" id="ARBA00023065"/>
    </source>
</evidence>
<comment type="caution">
    <text evidence="12">Lacks conserved residue(s) required for the propagation of feature annotation.</text>
</comment>
<dbReference type="EMBL" id="CAEY01001368">
    <property type="status" value="NOT_ANNOTATED_CDS"/>
    <property type="molecule type" value="Genomic_DNA"/>
</dbReference>
<evidence type="ECO:0000256" key="2">
    <source>
        <dbReference type="ARBA" id="ARBA00004651"/>
    </source>
</evidence>